<comment type="caution">
    <text evidence="1">The sequence shown here is derived from an EMBL/GenBank/DDBJ whole genome shotgun (WGS) entry which is preliminary data.</text>
</comment>
<reference evidence="2" key="1">
    <citation type="journal article" date="2019" name="Int. J. Syst. Evol. Microbiol.">
        <title>The Global Catalogue of Microorganisms (GCM) 10K type strain sequencing project: providing services to taxonomists for standard genome sequencing and annotation.</title>
        <authorList>
            <consortium name="The Broad Institute Genomics Platform"/>
            <consortium name="The Broad Institute Genome Sequencing Center for Infectious Disease"/>
            <person name="Wu L."/>
            <person name="Ma J."/>
        </authorList>
    </citation>
    <scope>NUCLEOTIDE SEQUENCE [LARGE SCALE GENOMIC DNA]</scope>
    <source>
        <strain evidence="2">CGMCC 1.16226</strain>
    </source>
</reference>
<dbReference type="EMBL" id="JBHUGY010000061">
    <property type="protein sequence ID" value="MFD2057654.1"/>
    <property type="molecule type" value="Genomic_DNA"/>
</dbReference>
<gene>
    <name evidence="1" type="ORF">ACFSQT_32580</name>
</gene>
<sequence length="60" mass="6693">QVSGFYDKPTGAIQYVVADQATKQCAIIDPILDFDERSGATANEERRCLARLYQRAGSER</sequence>
<accession>A0ABW4WMR2</accession>
<name>A0ABW4WMR2_9HYPH</name>
<proteinExistence type="predicted"/>
<dbReference type="Gene3D" id="3.60.15.10">
    <property type="entry name" value="Ribonuclease Z/Hydroxyacylglutathione hydrolase-like"/>
    <property type="match status" value="1"/>
</dbReference>
<organism evidence="1 2">
    <name type="scientific">Mesorhizobium calcicola</name>
    <dbReference type="NCBI Taxonomy" id="1300310"/>
    <lineage>
        <taxon>Bacteria</taxon>
        <taxon>Pseudomonadati</taxon>
        <taxon>Pseudomonadota</taxon>
        <taxon>Alphaproteobacteria</taxon>
        <taxon>Hyphomicrobiales</taxon>
        <taxon>Phyllobacteriaceae</taxon>
        <taxon>Mesorhizobium</taxon>
    </lineage>
</organism>
<dbReference type="InterPro" id="IPR036866">
    <property type="entry name" value="RibonucZ/Hydroxyglut_hydro"/>
</dbReference>
<keyword evidence="2" id="KW-1185">Reference proteome</keyword>
<evidence type="ECO:0000313" key="2">
    <source>
        <dbReference type="Proteomes" id="UP001597349"/>
    </source>
</evidence>
<feature type="non-terminal residue" evidence="1">
    <location>
        <position position="1"/>
    </location>
</feature>
<evidence type="ECO:0000313" key="1">
    <source>
        <dbReference type="EMBL" id="MFD2057654.1"/>
    </source>
</evidence>
<dbReference type="Proteomes" id="UP001597349">
    <property type="component" value="Unassembled WGS sequence"/>
</dbReference>
<protein>
    <submittedName>
        <fullName evidence="1">MBL fold metallo-hydrolase</fullName>
    </submittedName>
</protein>